<keyword evidence="1" id="KW-0614">Plasmid</keyword>
<organism evidence="1 2">
    <name type="scientific">Paenibacillus polymyxa (strain SC2)</name>
    <name type="common">Bacillus polymyxa</name>
    <dbReference type="NCBI Taxonomy" id="886882"/>
    <lineage>
        <taxon>Bacteria</taxon>
        <taxon>Bacillati</taxon>
        <taxon>Bacillota</taxon>
        <taxon>Bacilli</taxon>
        <taxon>Bacillales</taxon>
        <taxon>Paenibacillaceae</taxon>
        <taxon>Paenibacillus</taxon>
    </lineage>
</organism>
<gene>
    <name evidence="1" type="ORF">PPSC2_26955</name>
</gene>
<evidence type="ECO:0000313" key="2">
    <source>
        <dbReference type="Proteomes" id="UP000006868"/>
    </source>
</evidence>
<proteinExistence type="predicted"/>
<name>E3EJN8_PAEPS</name>
<dbReference type="AlphaFoldDB" id="E3EJN8"/>
<dbReference type="HOGENOM" id="CLU_2181298_0_0_9"/>
<dbReference type="PATRIC" id="fig|886882.15.peg.5699"/>
<dbReference type="Proteomes" id="UP000006868">
    <property type="component" value="Plasmid pSC2"/>
</dbReference>
<dbReference type="KEGG" id="ppm:PPSC2_26955"/>
<evidence type="ECO:0000313" key="1">
    <source>
        <dbReference type="EMBL" id="ADO59636.1"/>
    </source>
</evidence>
<protein>
    <submittedName>
        <fullName evidence="1">Uncharacterized protein</fullName>
    </submittedName>
</protein>
<geneLocation type="plasmid" evidence="1 2">
    <name>pSC2</name>
</geneLocation>
<dbReference type="EMBL" id="CP002214">
    <property type="protein sequence ID" value="ADO59636.1"/>
    <property type="molecule type" value="Genomic_DNA"/>
</dbReference>
<reference evidence="1 2" key="1">
    <citation type="journal article" date="2011" name="J. Bacteriol.">
        <title>Complete genome sequence of Paenibacillus polymyxa SC2, a strain of plant growth-promoting Rhizobacterium with broad-spectrum antimicrobial activity.</title>
        <authorList>
            <person name="Ma M."/>
            <person name="Wang C."/>
            <person name="Ding Y."/>
            <person name="Li L."/>
            <person name="Shen D."/>
            <person name="Jiang X."/>
            <person name="Guan D."/>
            <person name="Cao F."/>
            <person name="Chen H."/>
            <person name="Feng R."/>
            <person name="Wang X."/>
            <person name="Ge Y."/>
            <person name="Yao L."/>
            <person name="Bing X."/>
            <person name="Yang X."/>
            <person name="Li J."/>
            <person name="Du B."/>
        </authorList>
    </citation>
    <scope>NUCLEOTIDE SEQUENCE [LARGE SCALE GENOMIC DNA]</scope>
    <source>
        <strain evidence="1 2">SC2</strain>
        <plasmid evidence="2">pSC2</plasmid>
    </source>
</reference>
<sequence>MKEKEAISLLLEGKLKRVGVKRAVFADIPGEEPIEWVWFDLVDQDHNARLENGSLYMDIWYCALPNLPEDSFVDKREIQTPKGLVTLFKFRMMVELDYISLDGKRIWLN</sequence>
<dbReference type="RefSeq" id="WP_013386050.1">
    <property type="nucleotide sequence ID" value="NC_014628.2"/>
</dbReference>
<accession>E3EJN8</accession>